<evidence type="ECO:0000313" key="7">
    <source>
        <dbReference type="EMBL" id="PFV06941.1"/>
    </source>
</evidence>
<accession>A0A9X7G7P0</accession>
<evidence type="ECO:0000313" key="8">
    <source>
        <dbReference type="Proteomes" id="UP000226257"/>
    </source>
</evidence>
<evidence type="ECO:0000256" key="2">
    <source>
        <dbReference type="ARBA" id="ARBA00022692"/>
    </source>
</evidence>
<proteinExistence type="predicted"/>
<feature type="transmembrane region" description="Helical" evidence="5">
    <location>
        <begin position="115"/>
        <end position="135"/>
    </location>
</feature>
<evidence type="ECO:0000256" key="1">
    <source>
        <dbReference type="ARBA" id="ARBA00004141"/>
    </source>
</evidence>
<evidence type="ECO:0000259" key="6">
    <source>
        <dbReference type="Pfam" id="PF04893"/>
    </source>
</evidence>
<keyword evidence="4 5" id="KW-0472">Membrane</keyword>
<keyword evidence="3 5" id="KW-1133">Transmembrane helix</keyword>
<dbReference type="AlphaFoldDB" id="A0A9X7G7P0"/>
<evidence type="ECO:0000256" key="3">
    <source>
        <dbReference type="ARBA" id="ARBA00022989"/>
    </source>
</evidence>
<name>A0A9X7G7P0_BACCE</name>
<dbReference type="Proteomes" id="UP000226257">
    <property type="component" value="Unassembled WGS sequence"/>
</dbReference>
<comment type="subcellular location">
    <subcellularLocation>
        <location evidence="1">Membrane</location>
        <topology evidence="1">Multi-pass membrane protein</topology>
    </subcellularLocation>
</comment>
<gene>
    <name evidence="7" type="ORF">COK98_13875</name>
</gene>
<feature type="transmembrane region" description="Helical" evidence="5">
    <location>
        <begin position="147"/>
        <end position="171"/>
    </location>
</feature>
<feature type="transmembrane region" description="Helical" evidence="5">
    <location>
        <begin position="206"/>
        <end position="225"/>
    </location>
</feature>
<dbReference type="EMBL" id="NVDQ01000024">
    <property type="protein sequence ID" value="PFV06941.1"/>
    <property type="molecule type" value="Genomic_DNA"/>
</dbReference>
<feature type="domain" description="Yip1" evidence="6">
    <location>
        <begin position="17"/>
        <end position="206"/>
    </location>
</feature>
<comment type="caution">
    <text evidence="7">The sequence shown here is derived from an EMBL/GenBank/DDBJ whole genome shotgun (WGS) entry which is preliminary data.</text>
</comment>
<sequence>METPENQFKRALNPWFSIWTKPRDTMKEIFISKPKNVFLLILLGSFVQTLDRASSKNMADSISSPVSLISMVIFGTFVAFLIYYFLLPALFNWVAKKLGGQGTFEKTRYSVAYSYIPYVYSLILVWVPSFFLFGIENFTSETPKMESSITLTILFLIFAIIDIVIGIWTIIISLKCLGEAHQFSAWKALLTIIISFMIIILPLVIIVFLIVGVTTFYSFICLLFIQMFSTRC</sequence>
<dbReference type="InterPro" id="IPR006977">
    <property type="entry name" value="Yip1_dom"/>
</dbReference>
<evidence type="ECO:0000256" key="4">
    <source>
        <dbReference type="ARBA" id="ARBA00023136"/>
    </source>
</evidence>
<feature type="transmembrane region" description="Helical" evidence="5">
    <location>
        <begin position="183"/>
        <end position="200"/>
    </location>
</feature>
<dbReference type="GO" id="GO:0016020">
    <property type="term" value="C:membrane"/>
    <property type="evidence" value="ECO:0007669"/>
    <property type="project" value="UniProtKB-SubCell"/>
</dbReference>
<protein>
    <submittedName>
        <fullName evidence="7">YIP1 family protein</fullName>
    </submittedName>
</protein>
<organism evidence="7 8">
    <name type="scientific">Bacillus cereus</name>
    <dbReference type="NCBI Taxonomy" id="1396"/>
    <lineage>
        <taxon>Bacteria</taxon>
        <taxon>Bacillati</taxon>
        <taxon>Bacillota</taxon>
        <taxon>Bacilli</taxon>
        <taxon>Bacillales</taxon>
        <taxon>Bacillaceae</taxon>
        <taxon>Bacillus</taxon>
        <taxon>Bacillus cereus group</taxon>
    </lineage>
</organism>
<keyword evidence="2 5" id="KW-0812">Transmembrane</keyword>
<feature type="transmembrane region" description="Helical" evidence="5">
    <location>
        <begin position="68"/>
        <end position="94"/>
    </location>
</feature>
<evidence type="ECO:0000256" key="5">
    <source>
        <dbReference type="SAM" id="Phobius"/>
    </source>
</evidence>
<dbReference type="RefSeq" id="WP_098660071.1">
    <property type="nucleotide sequence ID" value="NZ_NVDQ01000024.1"/>
</dbReference>
<reference evidence="7 8" key="1">
    <citation type="submission" date="2017-09" db="EMBL/GenBank/DDBJ databases">
        <title>Large-scale bioinformatics analysis of Bacillus genomes uncovers conserved roles of natural products in bacterial physiology.</title>
        <authorList>
            <consortium name="Agbiome Team Llc"/>
            <person name="Bleich R.M."/>
            <person name="Grubbs K.J."/>
            <person name="Santa Maria K.C."/>
            <person name="Allen S.E."/>
            <person name="Farag S."/>
            <person name="Shank E.A."/>
            <person name="Bowers A."/>
        </authorList>
    </citation>
    <scope>NUCLEOTIDE SEQUENCE [LARGE SCALE GENOMIC DNA]</scope>
    <source>
        <strain evidence="7 8">AFS060282</strain>
    </source>
</reference>
<dbReference type="Pfam" id="PF04893">
    <property type="entry name" value="Yip1"/>
    <property type="match status" value="1"/>
</dbReference>